<evidence type="ECO:0000313" key="3">
    <source>
        <dbReference type="Proteomes" id="UP000198211"/>
    </source>
</evidence>
<sequence length="111" mass="12799">MRFISLWIMLVTAFAINLRFIGAEQTISNNIKRIPTADTVPDTEQKVQRLRRNEKTASEERYIAVPPYAAYVNMMRRTRTSTQSSEVLQKAKNHQPLPNGRRFSSLYLALA</sequence>
<proteinExistence type="predicted"/>
<feature type="chain" id="PRO_5012443338" evidence="1">
    <location>
        <begin position="24"/>
        <end position="111"/>
    </location>
</feature>
<gene>
    <name evidence="2" type="ORF">PHMEG_00036459</name>
</gene>
<name>A0A225ULR1_9STRA</name>
<keyword evidence="3" id="KW-1185">Reference proteome</keyword>
<comment type="caution">
    <text evidence="2">The sequence shown here is derived from an EMBL/GenBank/DDBJ whole genome shotgun (WGS) entry which is preliminary data.</text>
</comment>
<evidence type="ECO:0000313" key="2">
    <source>
        <dbReference type="EMBL" id="OWY93955.1"/>
    </source>
</evidence>
<protein>
    <submittedName>
        <fullName evidence="2">RxLR effector protein</fullName>
    </submittedName>
</protein>
<reference evidence="3" key="1">
    <citation type="submission" date="2017-03" db="EMBL/GenBank/DDBJ databases">
        <title>Phytopthora megakarya and P. palmivora, two closely related causual agents of cacao black pod achieved similar genome size and gene model numbers by different mechanisms.</title>
        <authorList>
            <person name="Ali S."/>
            <person name="Shao J."/>
            <person name="Larry D.J."/>
            <person name="Kronmiller B."/>
            <person name="Shen D."/>
            <person name="Strem M.D."/>
            <person name="Melnick R.L."/>
            <person name="Guiltinan M.J."/>
            <person name="Tyler B.M."/>
            <person name="Meinhardt L.W."/>
            <person name="Bailey B.A."/>
        </authorList>
    </citation>
    <scope>NUCLEOTIDE SEQUENCE [LARGE SCALE GENOMIC DNA]</scope>
    <source>
        <strain evidence="3">zdho120</strain>
    </source>
</reference>
<organism evidence="2 3">
    <name type="scientific">Phytophthora megakarya</name>
    <dbReference type="NCBI Taxonomy" id="4795"/>
    <lineage>
        <taxon>Eukaryota</taxon>
        <taxon>Sar</taxon>
        <taxon>Stramenopiles</taxon>
        <taxon>Oomycota</taxon>
        <taxon>Peronosporomycetes</taxon>
        <taxon>Peronosporales</taxon>
        <taxon>Peronosporaceae</taxon>
        <taxon>Phytophthora</taxon>
    </lineage>
</organism>
<feature type="signal peptide" evidence="1">
    <location>
        <begin position="1"/>
        <end position="23"/>
    </location>
</feature>
<dbReference type="EMBL" id="NBNE01015152">
    <property type="protein sequence ID" value="OWY93955.1"/>
    <property type="molecule type" value="Genomic_DNA"/>
</dbReference>
<dbReference type="AlphaFoldDB" id="A0A225ULR1"/>
<dbReference type="Proteomes" id="UP000198211">
    <property type="component" value="Unassembled WGS sequence"/>
</dbReference>
<evidence type="ECO:0000256" key="1">
    <source>
        <dbReference type="SAM" id="SignalP"/>
    </source>
</evidence>
<dbReference type="OrthoDB" id="93797at2759"/>
<accession>A0A225ULR1</accession>
<keyword evidence="1" id="KW-0732">Signal</keyword>